<dbReference type="AlphaFoldDB" id="A0A0M2SIX4"/>
<protein>
    <submittedName>
        <fullName evidence="1">Uncharacterized protein</fullName>
    </submittedName>
</protein>
<comment type="caution">
    <text evidence="1">The sequence shown here is derived from an EMBL/GenBank/DDBJ whole genome shotgun (WGS) entry which is preliminary data.</text>
</comment>
<organism evidence="1 2">
    <name type="scientific">Mesobacillus campisalis</name>
    <dbReference type="NCBI Taxonomy" id="1408103"/>
    <lineage>
        <taxon>Bacteria</taxon>
        <taxon>Bacillati</taxon>
        <taxon>Bacillota</taxon>
        <taxon>Bacilli</taxon>
        <taxon>Bacillales</taxon>
        <taxon>Bacillaceae</taxon>
        <taxon>Mesobacillus</taxon>
    </lineage>
</organism>
<dbReference type="PATRIC" id="fig|1408103.3.peg.5072"/>
<keyword evidence="2" id="KW-1185">Reference proteome</keyword>
<reference evidence="1 2" key="1">
    <citation type="submission" date="2015-04" db="EMBL/GenBank/DDBJ databases">
        <title>Taxonomic description and genome sequence of Bacillus campisalis sp. nov., a novel member of the genus Bacillus isolated from solar saltern.</title>
        <authorList>
            <person name="Mathan Kumar R."/>
            <person name="Kaur G."/>
            <person name="Kumar A."/>
            <person name="Singh N.K."/>
            <person name="Kaur N."/>
            <person name="Kumar N."/>
            <person name="Mayilraj S."/>
        </authorList>
    </citation>
    <scope>NUCLEOTIDE SEQUENCE [LARGE SCALE GENOMIC DNA]</scope>
    <source>
        <strain evidence="1 2">SA2-6</strain>
    </source>
</reference>
<proteinExistence type="predicted"/>
<dbReference type="EMBL" id="LAYY01000100">
    <property type="protein sequence ID" value="KKK33591.1"/>
    <property type="molecule type" value="Genomic_DNA"/>
</dbReference>
<evidence type="ECO:0000313" key="1">
    <source>
        <dbReference type="EMBL" id="KKK33591.1"/>
    </source>
</evidence>
<dbReference type="Proteomes" id="UP000034166">
    <property type="component" value="Unassembled WGS sequence"/>
</dbReference>
<evidence type="ECO:0000313" key="2">
    <source>
        <dbReference type="Proteomes" id="UP000034166"/>
    </source>
</evidence>
<sequence length="65" mass="7466">MNNHDIWAAGLLAAFSNVAAAPLPLRMFFLHSDWEDNTCEIILFCCKILLFYMIKETSGTKKERD</sequence>
<accession>A0A0M2SIX4</accession>
<name>A0A0M2SIX4_9BACI</name>
<gene>
    <name evidence="1" type="ORF">WQ57_23525</name>
</gene>